<evidence type="ECO:0000313" key="3">
    <source>
        <dbReference type="EMBL" id="JAC27288.1"/>
    </source>
</evidence>
<dbReference type="CDD" id="cd00109">
    <property type="entry name" value="Kunitz-type"/>
    <property type="match status" value="1"/>
</dbReference>
<accession>A0A023G2M1</accession>
<reference evidence="3" key="1">
    <citation type="submission" date="2014-03" db="EMBL/GenBank/DDBJ databases">
        <title>The sialotranscriptome of Amblyomma triste, Amblyomma parvum and Amblyomma cajennense ticks, uncovered by 454-based RNA-seq.</title>
        <authorList>
            <person name="Garcia G.R."/>
            <person name="Gardinassi L.G."/>
            <person name="Ribeiro J.M."/>
            <person name="Anatrielo E."/>
            <person name="Ferreira B.R."/>
            <person name="Moreira H.N."/>
            <person name="Mafra C."/>
            <person name="Olegario M.M."/>
            <person name="Szabo P.J."/>
            <person name="Miranda-Santos I.K."/>
            <person name="Maruyama S.R."/>
        </authorList>
    </citation>
    <scope>NUCLEOTIDE SEQUENCE</scope>
    <source>
        <strain evidence="3">Araguapaz</strain>
        <tissue evidence="3">Salivary glands</tissue>
    </source>
</reference>
<dbReference type="PROSITE" id="PS50279">
    <property type="entry name" value="BPTI_KUNITZ_2"/>
    <property type="match status" value="1"/>
</dbReference>
<organism evidence="3">
    <name type="scientific">Amblyomma parvum</name>
    <name type="common">South American tick</name>
    <dbReference type="NCBI Taxonomy" id="251391"/>
    <lineage>
        <taxon>Eukaryota</taxon>
        <taxon>Metazoa</taxon>
        <taxon>Ecdysozoa</taxon>
        <taxon>Arthropoda</taxon>
        <taxon>Chelicerata</taxon>
        <taxon>Arachnida</taxon>
        <taxon>Acari</taxon>
        <taxon>Parasitiformes</taxon>
        <taxon>Ixodida</taxon>
        <taxon>Ixodoidea</taxon>
        <taxon>Ixodidae</taxon>
        <taxon>Amblyomminae</taxon>
        <taxon>Amblyomma</taxon>
    </lineage>
</organism>
<dbReference type="Pfam" id="PF00014">
    <property type="entry name" value="Kunitz_BPTI"/>
    <property type="match status" value="1"/>
</dbReference>
<feature type="signal peptide" evidence="1">
    <location>
        <begin position="1"/>
        <end position="17"/>
    </location>
</feature>
<dbReference type="GO" id="GO:0004867">
    <property type="term" value="F:serine-type endopeptidase inhibitor activity"/>
    <property type="evidence" value="ECO:0007669"/>
    <property type="project" value="InterPro"/>
</dbReference>
<dbReference type="Gene3D" id="4.10.410.10">
    <property type="entry name" value="Pancreatic trypsin inhibitor Kunitz domain"/>
    <property type="match status" value="1"/>
</dbReference>
<sequence length="230" mass="26284">LICKALLLFALVALGYAAVKRPPKYDSRCKSNLPPLQNPDCPKSFVYVRSEHNCTWTCGRGPFLNQNECDGACRTPAVCTWHRPHELCTKPFPVYYFDNFSGKCKKDKFGCRYNGNNFPTLKECRSTCKAGEPRSGVDVIHYYKFLGRGSRYQPDVAMSPTAKAVRQNAKRKQLWLFNHERGSNLSFLNNNNCRCCKRRSICDTVNPSFLFLIMIIVGFGKETAQYLSHR</sequence>
<feature type="domain" description="BPTI/Kunitz inhibitor" evidence="2">
    <location>
        <begin position="79"/>
        <end position="128"/>
    </location>
</feature>
<dbReference type="AlphaFoldDB" id="A0A023G2M1"/>
<feature type="chain" id="PRO_5001518047" evidence="1">
    <location>
        <begin position="18"/>
        <end position="230"/>
    </location>
</feature>
<evidence type="ECO:0000256" key="1">
    <source>
        <dbReference type="SAM" id="SignalP"/>
    </source>
</evidence>
<dbReference type="SUPFAM" id="SSF57362">
    <property type="entry name" value="BPTI-like"/>
    <property type="match status" value="1"/>
</dbReference>
<proteinExistence type="evidence at transcript level"/>
<dbReference type="InterPro" id="IPR002223">
    <property type="entry name" value="Kunitz_BPTI"/>
</dbReference>
<name>A0A023G2M1_AMBPA</name>
<dbReference type="EMBL" id="GBBL01000032">
    <property type="protein sequence ID" value="JAC27288.1"/>
    <property type="molecule type" value="mRNA"/>
</dbReference>
<keyword evidence="1" id="KW-0732">Signal</keyword>
<protein>
    <submittedName>
        <fullName evidence="3">Putative tick kunitz 54</fullName>
    </submittedName>
</protein>
<dbReference type="InterPro" id="IPR036880">
    <property type="entry name" value="Kunitz_BPTI_sf"/>
</dbReference>
<evidence type="ECO:0000259" key="2">
    <source>
        <dbReference type="PROSITE" id="PS50279"/>
    </source>
</evidence>
<feature type="non-terminal residue" evidence="3">
    <location>
        <position position="1"/>
    </location>
</feature>
<dbReference type="SMART" id="SM00131">
    <property type="entry name" value="KU"/>
    <property type="match status" value="1"/>
</dbReference>